<dbReference type="AlphaFoldDB" id="A0A193LJU9"/>
<dbReference type="KEGG" id="woc:BA177_17085"/>
<dbReference type="SUPFAM" id="SSF102405">
    <property type="entry name" value="MCP/YpsA-like"/>
    <property type="match status" value="1"/>
</dbReference>
<dbReference type="RefSeq" id="WP_068618230.1">
    <property type="nucleotide sequence ID" value="NZ_CP016268.1"/>
</dbReference>
<sequence>MHSSDAPQLKSEEHAPVLSVPLVVAVTGHRDLLPEETDELRKRVHEFFLDLIRRYPDRQLRLLSPLAEGADSVAAEVALDLGIDLVVPLPMTKTLYLADFDQAESRQKFVSLLSRASEVYELPAAREASDEQINARGPLRDLQYAQLGVFLCAHCHILLALWDGKYDDKLGGTGQVVRFHHNDTMPGYTRATTATQQMLVDDESDLVYHIVCSRNRPDGAPADGLVPLDTWWFTKDEKAPRSRELPAQHRLIFERSAEFGRDARKHGDAIARDAYPLYDSTIVAGLPAGVSDINALFCAADWLALHFQKKVLRTLRISHALAFLMGMSFILYTDVQVERIFLVAFLLFFAVAAVVQLLANRRGWHRKYLDYRALAEGLRVQFYWAVAGVVNESESKFSHDNFLQAQDPELGWIRNVMRVAGTRCDVRPYREPAGLAFVLGEWIGDADHGQLAYFARKTALRIKHNRLTENLGLISLLASVAVVAVLLVVGTAIAKVWVDPLMAVMGSLLLIYGIRKGYAYALAEKELIKQYEFMLRIFRNARRRLDNTDDPDEQRLILRALGGSALDEHSEWILMHRDRSIEQGELWRMGS</sequence>
<proteinExistence type="predicted"/>
<dbReference type="EMBL" id="CP016268">
    <property type="protein sequence ID" value="ANO52674.1"/>
    <property type="molecule type" value="Genomic_DNA"/>
</dbReference>
<keyword evidence="1" id="KW-0472">Membrane</keyword>
<dbReference type="Gene3D" id="3.40.50.450">
    <property type="match status" value="1"/>
</dbReference>
<keyword evidence="3" id="KW-1185">Reference proteome</keyword>
<accession>A0A193LJU9</accession>
<dbReference type="Proteomes" id="UP000092695">
    <property type="component" value="Chromosome"/>
</dbReference>
<feature type="transmembrane region" description="Helical" evidence="1">
    <location>
        <begin position="315"/>
        <end position="333"/>
    </location>
</feature>
<name>A0A193LJU9_9GAMM</name>
<evidence type="ECO:0000256" key="1">
    <source>
        <dbReference type="SAM" id="Phobius"/>
    </source>
</evidence>
<feature type="transmembrane region" description="Helical" evidence="1">
    <location>
        <begin position="496"/>
        <end position="514"/>
    </location>
</feature>
<evidence type="ECO:0000313" key="2">
    <source>
        <dbReference type="EMBL" id="ANO52674.1"/>
    </source>
</evidence>
<reference evidence="2 3" key="1">
    <citation type="submission" date="2016-06" db="EMBL/GenBank/DDBJ databases">
        <title>Complete genome sequence of a deep-branching marine Gamma Proteobacterium Woeseia oceani type strain XK5.</title>
        <authorList>
            <person name="Mu D."/>
            <person name="Du Z."/>
        </authorList>
    </citation>
    <scope>NUCLEOTIDE SEQUENCE [LARGE SCALE GENOMIC DNA]</scope>
    <source>
        <strain evidence="2 3">XK5</strain>
    </source>
</reference>
<evidence type="ECO:0000313" key="3">
    <source>
        <dbReference type="Proteomes" id="UP000092695"/>
    </source>
</evidence>
<protein>
    <recommendedName>
        <fullName evidence="4">SMODS and SLOG-associating 2TM effector domain-containing protein</fullName>
    </recommendedName>
</protein>
<feature type="transmembrane region" description="Helical" evidence="1">
    <location>
        <begin position="339"/>
        <end position="359"/>
    </location>
</feature>
<dbReference type="STRING" id="1548547.BA177_17085"/>
<feature type="transmembrane region" description="Helical" evidence="1">
    <location>
        <begin position="471"/>
        <end position="490"/>
    </location>
</feature>
<evidence type="ECO:0008006" key="4">
    <source>
        <dbReference type="Google" id="ProtNLM"/>
    </source>
</evidence>
<organism evidence="2 3">
    <name type="scientific">Woeseia oceani</name>
    <dbReference type="NCBI Taxonomy" id="1548547"/>
    <lineage>
        <taxon>Bacteria</taxon>
        <taxon>Pseudomonadati</taxon>
        <taxon>Pseudomonadota</taxon>
        <taxon>Gammaproteobacteria</taxon>
        <taxon>Woeseiales</taxon>
        <taxon>Woeseiaceae</taxon>
        <taxon>Woeseia</taxon>
    </lineage>
</organism>
<dbReference type="OrthoDB" id="9150973at2"/>
<gene>
    <name evidence="2" type="ORF">BA177_17085</name>
</gene>
<keyword evidence="1" id="KW-1133">Transmembrane helix</keyword>
<keyword evidence="1" id="KW-0812">Transmembrane</keyword>